<dbReference type="PANTHER" id="PTHR39063:SF1">
    <property type="entry name" value="OFD1 CENTRIOLE AND CENTRIOLAR SATELLITE PROTEIN"/>
    <property type="match status" value="1"/>
</dbReference>
<dbReference type="VEuPathDB" id="FungiDB:H257_07916"/>
<evidence type="ECO:0008006" key="4">
    <source>
        <dbReference type="Google" id="ProtNLM"/>
    </source>
</evidence>
<feature type="compositionally biased region" description="Basic and acidic residues" evidence="2">
    <location>
        <begin position="847"/>
        <end position="858"/>
    </location>
</feature>
<dbReference type="PROSITE" id="PS50896">
    <property type="entry name" value="LISH"/>
    <property type="match status" value="1"/>
</dbReference>
<dbReference type="PANTHER" id="PTHR39063">
    <property type="entry name" value="ORAL-FACIAL-DIGITAL SYNDROME 1 PROTEIN HOMOLOG"/>
    <property type="match status" value="1"/>
</dbReference>
<dbReference type="InterPro" id="IPR055289">
    <property type="entry name" value="OFD1"/>
</dbReference>
<feature type="compositionally biased region" description="Basic and acidic residues" evidence="2">
    <location>
        <begin position="882"/>
        <end position="923"/>
    </location>
</feature>
<proteinExistence type="predicted"/>
<feature type="region of interest" description="Disordered" evidence="2">
    <location>
        <begin position="648"/>
        <end position="685"/>
    </location>
</feature>
<dbReference type="GO" id="GO:0005576">
    <property type="term" value="C:extracellular region"/>
    <property type="evidence" value="ECO:0007669"/>
    <property type="project" value="GOC"/>
</dbReference>
<dbReference type="GO" id="GO:0036064">
    <property type="term" value="C:ciliary basal body"/>
    <property type="evidence" value="ECO:0007669"/>
    <property type="project" value="TreeGrafter"/>
</dbReference>
<dbReference type="InterPro" id="IPR006594">
    <property type="entry name" value="LisH"/>
</dbReference>
<protein>
    <recommendedName>
        <fullName evidence="4">LisH domain-containing protein</fullName>
    </recommendedName>
</protein>
<evidence type="ECO:0000256" key="2">
    <source>
        <dbReference type="SAM" id="MobiDB-lite"/>
    </source>
</evidence>
<feature type="region of interest" description="Disordered" evidence="2">
    <location>
        <begin position="1137"/>
        <end position="1175"/>
    </location>
</feature>
<evidence type="ECO:0000313" key="3">
    <source>
        <dbReference type="EMBL" id="ETV78331.1"/>
    </source>
</evidence>
<feature type="region of interest" description="Disordered" evidence="2">
    <location>
        <begin position="706"/>
        <end position="725"/>
    </location>
</feature>
<evidence type="ECO:0000256" key="1">
    <source>
        <dbReference type="SAM" id="Coils"/>
    </source>
</evidence>
<feature type="compositionally biased region" description="Basic and acidic residues" evidence="2">
    <location>
        <begin position="824"/>
        <end position="837"/>
    </location>
</feature>
<dbReference type="OrthoDB" id="206339at2759"/>
<dbReference type="RefSeq" id="XP_009831914.1">
    <property type="nucleotide sequence ID" value="XM_009833612.1"/>
</dbReference>
<feature type="region of interest" description="Disordered" evidence="2">
    <location>
        <begin position="783"/>
        <end position="923"/>
    </location>
</feature>
<gene>
    <name evidence="3" type="ORF">H257_07916</name>
</gene>
<feature type="compositionally biased region" description="Basic and acidic residues" evidence="2">
    <location>
        <begin position="791"/>
        <end position="800"/>
    </location>
</feature>
<dbReference type="AlphaFoldDB" id="W4GGC7"/>
<dbReference type="STRING" id="112090.W4GGC7"/>
<name>W4GGC7_APHAT</name>
<feature type="compositionally biased region" description="Basic and acidic residues" evidence="2">
    <location>
        <begin position="661"/>
        <end position="685"/>
    </location>
</feature>
<feature type="coiled-coil region" evidence="1">
    <location>
        <begin position="302"/>
        <end position="460"/>
    </location>
</feature>
<dbReference type="GO" id="GO:0005813">
    <property type="term" value="C:centrosome"/>
    <property type="evidence" value="ECO:0007669"/>
    <property type="project" value="TreeGrafter"/>
</dbReference>
<reference evidence="3" key="1">
    <citation type="submission" date="2013-12" db="EMBL/GenBank/DDBJ databases">
        <title>The Genome Sequence of Aphanomyces astaci APO3.</title>
        <authorList>
            <consortium name="The Broad Institute Genomics Platform"/>
            <person name="Russ C."/>
            <person name="Tyler B."/>
            <person name="van West P."/>
            <person name="Dieguez-Uribeondo J."/>
            <person name="Young S.K."/>
            <person name="Zeng Q."/>
            <person name="Gargeya S."/>
            <person name="Fitzgerald M."/>
            <person name="Abouelleil A."/>
            <person name="Alvarado L."/>
            <person name="Chapman S.B."/>
            <person name="Gainer-Dewar J."/>
            <person name="Goldberg J."/>
            <person name="Griggs A."/>
            <person name="Gujja S."/>
            <person name="Hansen M."/>
            <person name="Howarth C."/>
            <person name="Imamovic A."/>
            <person name="Ireland A."/>
            <person name="Larimer J."/>
            <person name="McCowan C."/>
            <person name="Murphy C."/>
            <person name="Pearson M."/>
            <person name="Poon T.W."/>
            <person name="Priest M."/>
            <person name="Roberts A."/>
            <person name="Saif S."/>
            <person name="Shea T."/>
            <person name="Sykes S."/>
            <person name="Wortman J."/>
            <person name="Nusbaum C."/>
            <person name="Birren B."/>
        </authorList>
    </citation>
    <scope>NUCLEOTIDE SEQUENCE [LARGE SCALE GENOMIC DNA]</scope>
    <source>
        <strain evidence="3">APO3</strain>
    </source>
</reference>
<keyword evidence="1" id="KW-0175">Coiled coil</keyword>
<feature type="compositionally biased region" description="Acidic residues" evidence="2">
    <location>
        <begin position="801"/>
        <end position="811"/>
    </location>
</feature>
<dbReference type="GO" id="GO:0060287">
    <property type="term" value="P:epithelial cilium movement involved in determination of left/right asymmetry"/>
    <property type="evidence" value="ECO:0007669"/>
    <property type="project" value="TreeGrafter"/>
</dbReference>
<accession>W4GGC7</accession>
<feature type="compositionally biased region" description="Polar residues" evidence="2">
    <location>
        <begin position="868"/>
        <end position="879"/>
    </location>
</feature>
<dbReference type="GeneID" id="20809912"/>
<sequence length="1175" mass="130549">MDLPADEPAMSLEQMKSKLFHKFQQEGYVDQIRVQLRTSFVHTLQKASHAAAVAASTNEQEWTVVEKVANSLICQYLHAKQLKHTLTVFVPEVGPRNCDLQDDMVQKLLRLPNDPNAPDPISASSTWLIDMLREKERSADVSSHDIQTQTLDEDHRFLLDAELKRIDDMYWNQSINMQKDQRSFEAQLVAYQTDYDARSQVEFQKEIERIRAMDISIMRMEERKRHAQESDKFRAALQAEYAAKADGLADAEARLRLEFADHRQQLESDLFELRQTLLRELDSVRSKERQLLSSMDVEAMKHANESRRLALLEDNLKERERQLDRTLKDVQVERDGQLRRVTADAEAKVVEKSMALDALEKKLAKESQQLRDSQNEFNAMAQRVAVVDGQLAAARGLHMEQRLKMDLLERERAHLEELLAASRAAQVASSSNHKSNSIALAHANDTIARLEREAKATRVVHEAQIQEKAAAMHDVITQLNAANADLGRLKVAHADAIVAVKVAAYDAVAAERRAAQSAEETLRTQLTEMQARCHEVEAQCHRYQTQSEDDHVHVASLRHEIESLRAMLHTLQYAPSVSHGYMQAGPARRVAAESASSWRMAERFKQPRQGNGDDPEERCDAARVERGGQRVMLSRGGEAGRGFVKKATSLGTSHVNPRDMPPMHEQDLYKQQHEHQQEREDDHARDVAAEPDETVAAAAAQRELEPLRQHQQDAAAAALKASQDTPLDQQLKAHKHAKLDMLEERIHLEAKDTNIQDEMARRAMAARVTAEVTWQQLEDATDQLATSSHLEQTDEPKESEQAEDDKPEEDTTQLRHAALEEDQVQARDGNDDHRGDGGARGYDVDGDESKRMDEKQRAMDAAVEGTAWQGQLENDQSSKVVWETHEQERRDVAARADEATESQDTRNAPDDAKQVARQQRIDDERTAIEAAAVADAREKQHQLNAEIQAKQVKQRENDEAAAAAKLKAEDEATAAKLKAEEAAAAAAKMKADEEAAAAAKLKADEEAAVAAKLKADEAAAAAAKMKADEEAAAAAKLKAEEAAAEAAAKLKAEDEAAAAAKMKVDEEAAAAAKLKADEEAAAAAKPTPANDSSIIDEYRQRAVVRRAEKLRLEQEAKAREQLKKDEEEMKAIKEREDAAAAAALDEERASESGESVLSVGGVGGDDSGDGSADSF</sequence>
<organism evidence="3">
    <name type="scientific">Aphanomyces astaci</name>
    <name type="common">Crayfish plague agent</name>
    <dbReference type="NCBI Taxonomy" id="112090"/>
    <lineage>
        <taxon>Eukaryota</taxon>
        <taxon>Sar</taxon>
        <taxon>Stramenopiles</taxon>
        <taxon>Oomycota</taxon>
        <taxon>Saprolegniomycetes</taxon>
        <taxon>Saprolegniales</taxon>
        <taxon>Verrucalvaceae</taxon>
        <taxon>Aphanomyces</taxon>
    </lineage>
</organism>
<dbReference type="EMBL" id="KI913130">
    <property type="protein sequence ID" value="ETV78331.1"/>
    <property type="molecule type" value="Genomic_DNA"/>
</dbReference>
<feature type="coiled-coil region" evidence="1">
    <location>
        <begin position="519"/>
        <end position="546"/>
    </location>
</feature>